<keyword evidence="3" id="KW-1003">Cell membrane</keyword>
<sequence length="174" mass="19359">MARNHRRMQQNSKLNLVSLMDIFTILVFFLMVNSGDVEVLQSDKNIKLPDSVAEQKPDLSLLIKISETDVIVQGRSVASVADILNSDQDAIAGLTKELEYLAERKPLLTDQEKQQGRSVTIMGDQNIPYTLLKRVMSTCAQADYRDISLAVNALPKMDEQAFIEANSSTTVEEG</sequence>
<evidence type="ECO:0000256" key="4">
    <source>
        <dbReference type="ARBA" id="ARBA00022692"/>
    </source>
</evidence>
<keyword evidence="4 7" id="KW-0812">Transmembrane</keyword>
<dbReference type="AlphaFoldDB" id="A0A1X9NNA6"/>
<dbReference type="GO" id="GO:0005886">
    <property type="term" value="C:plasma membrane"/>
    <property type="evidence" value="ECO:0007669"/>
    <property type="project" value="UniProtKB-SubCell"/>
</dbReference>
<reference evidence="9 10" key="1">
    <citation type="submission" date="2016-11" db="EMBL/GenBank/DDBJ databases">
        <title>Trade-off between light-utilization and light-protection in marine flavobacteria.</title>
        <authorList>
            <person name="Kumagai Y."/>
        </authorList>
    </citation>
    <scope>NUCLEOTIDE SEQUENCE [LARGE SCALE GENOMIC DNA]</scope>
    <source>
        <strain evidence="9 10">NBRC 107125</strain>
    </source>
</reference>
<evidence type="ECO:0000256" key="3">
    <source>
        <dbReference type="ARBA" id="ARBA00022475"/>
    </source>
</evidence>
<comment type="subcellular location">
    <subcellularLocation>
        <location evidence="1">Cell membrane</location>
        <topology evidence="1">Single-pass membrane protein</topology>
    </subcellularLocation>
    <subcellularLocation>
        <location evidence="7">Cell membrane</location>
        <topology evidence="7">Single-pass type II membrane protein</topology>
    </subcellularLocation>
</comment>
<dbReference type="STRING" id="716816.BST96_00840"/>
<keyword evidence="6 8" id="KW-0472">Membrane</keyword>
<evidence type="ECO:0000256" key="1">
    <source>
        <dbReference type="ARBA" id="ARBA00004162"/>
    </source>
</evidence>
<dbReference type="InterPro" id="IPR003400">
    <property type="entry name" value="ExbD"/>
</dbReference>
<feature type="transmembrane region" description="Helical" evidence="8">
    <location>
        <begin position="12"/>
        <end position="32"/>
    </location>
</feature>
<protein>
    <submittedName>
        <fullName evidence="9">RNA polymerase subunit sigma-70</fullName>
    </submittedName>
</protein>
<comment type="similarity">
    <text evidence="2 7">Belongs to the ExbD/TolR family.</text>
</comment>
<keyword evidence="10" id="KW-1185">Reference proteome</keyword>
<evidence type="ECO:0000313" key="10">
    <source>
        <dbReference type="Proteomes" id="UP000193450"/>
    </source>
</evidence>
<organism evidence="9 10">
    <name type="scientific">Oceanicoccus sagamiensis</name>
    <dbReference type="NCBI Taxonomy" id="716816"/>
    <lineage>
        <taxon>Bacteria</taxon>
        <taxon>Pseudomonadati</taxon>
        <taxon>Pseudomonadota</taxon>
        <taxon>Gammaproteobacteria</taxon>
        <taxon>Cellvibrionales</taxon>
        <taxon>Spongiibacteraceae</taxon>
        <taxon>Oceanicoccus</taxon>
    </lineage>
</organism>
<dbReference type="OrthoDB" id="5294637at2"/>
<keyword evidence="7" id="KW-0653">Protein transport</keyword>
<proteinExistence type="inferred from homology"/>
<dbReference type="GO" id="GO:0022857">
    <property type="term" value="F:transmembrane transporter activity"/>
    <property type="evidence" value="ECO:0007669"/>
    <property type="project" value="InterPro"/>
</dbReference>
<name>A0A1X9NNA6_9GAMM</name>
<dbReference type="KEGG" id="osg:BST96_00840"/>
<evidence type="ECO:0000313" key="9">
    <source>
        <dbReference type="EMBL" id="ARN76247.1"/>
    </source>
</evidence>
<evidence type="ECO:0000256" key="8">
    <source>
        <dbReference type="SAM" id="Phobius"/>
    </source>
</evidence>
<dbReference type="Pfam" id="PF02472">
    <property type="entry name" value="ExbD"/>
    <property type="match status" value="1"/>
</dbReference>
<dbReference type="EMBL" id="CP019343">
    <property type="protein sequence ID" value="ARN76247.1"/>
    <property type="molecule type" value="Genomic_DNA"/>
</dbReference>
<keyword evidence="7" id="KW-0813">Transport</keyword>
<evidence type="ECO:0000256" key="7">
    <source>
        <dbReference type="RuleBase" id="RU003879"/>
    </source>
</evidence>
<dbReference type="Proteomes" id="UP000193450">
    <property type="component" value="Chromosome"/>
</dbReference>
<accession>A0A1X9NNA6</accession>
<keyword evidence="5 8" id="KW-1133">Transmembrane helix</keyword>
<evidence type="ECO:0000256" key="6">
    <source>
        <dbReference type="ARBA" id="ARBA00023136"/>
    </source>
</evidence>
<dbReference type="GO" id="GO:0015031">
    <property type="term" value="P:protein transport"/>
    <property type="evidence" value="ECO:0007669"/>
    <property type="project" value="UniProtKB-KW"/>
</dbReference>
<evidence type="ECO:0000256" key="2">
    <source>
        <dbReference type="ARBA" id="ARBA00005811"/>
    </source>
</evidence>
<gene>
    <name evidence="9" type="ORF">BST96_00840</name>
</gene>
<evidence type="ECO:0000256" key="5">
    <source>
        <dbReference type="ARBA" id="ARBA00022989"/>
    </source>
</evidence>